<dbReference type="Pfam" id="PF02515">
    <property type="entry name" value="CoA_transf_3"/>
    <property type="match status" value="1"/>
</dbReference>
<proteinExistence type="predicted"/>
<dbReference type="InterPro" id="IPR044855">
    <property type="entry name" value="CoA-Trfase_III_dom3_sf"/>
</dbReference>
<dbReference type="InterPro" id="IPR023606">
    <property type="entry name" value="CoA-Trfase_III_dom_1_sf"/>
</dbReference>
<evidence type="ECO:0000313" key="3">
    <source>
        <dbReference type="Proteomes" id="UP001212326"/>
    </source>
</evidence>
<dbReference type="Proteomes" id="UP001212326">
    <property type="component" value="Chromosome"/>
</dbReference>
<dbReference type="InterPro" id="IPR050483">
    <property type="entry name" value="CoA-transferase_III_domain"/>
</dbReference>
<dbReference type="Gene3D" id="3.40.50.10540">
    <property type="entry name" value="Crotonobetainyl-coa:carnitine coa-transferase, domain 1"/>
    <property type="match status" value="1"/>
</dbReference>
<reference evidence="2 3" key="1">
    <citation type="submission" date="2022-12" db="EMBL/GenBank/DDBJ databases">
        <authorList>
            <person name="Mo P."/>
        </authorList>
    </citation>
    <scope>NUCLEOTIDE SEQUENCE [LARGE SCALE GENOMIC DNA]</scope>
    <source>
        <strain evidence="2 3">HUAS 2-6</strain>
    </source>
</reference>
<evidence type="ECO:0000313" key="2">
    <source>
        <dbReference type="EMBL" id="WBO61815.1"/>
    </source>
</evidence>
<dbReference type="Gene3D" id="3.30.1540.10">
    <property type="entry name" value="formyl-coa transferase, domain 3"/>
    <property type="match status" value="1"/>
</dbReference>
<dbReference type="InterPro" id="IPR003673">
    <property type="entry name" value="CoA-Trfase_fam_III"/>
</dbReference>
<dbReference type="GO" id="GO:0016740">
    <property type="term" value="F:transferase activity"/>
    <property type="evidence" value="ECO:0007669"/>
    <property type="project" value="UniProtKB-KW"/>
</dbReference>
<dbReference type="SUPFAM" id="SSF89796">
    <property type="entry name" value="CoA-transferase family III (CaiB/BaiF)"/>
    <property type="match status" value="1"/>
</dbReference>
<keyword evidence="1 2" id="KW-0808">Transferase</keyword>
<dbReference type="RefSeq" id="WP_270079770.1">
    <property type="nucleotide sequence ID" value="NZ_CP115300.1"/>
</dbReference>
<name>A0ABY7NUS2_9ACTN</name>
<protein>
    <submittedName>
        <fullName evidence="2">CoA transferase</fullName>
    </submittedName>
</protein>
<sequence>MTAAPHTVPDSAAPDPDSPAALAGIRVLDLSRILSGPVATMVLADLGADVIKVEDTKDGDDTRQWAPPYQGDQSAYFLAANRNKRGISVDLKTEQGREFVLRLADRADVVVENFRPGTADRLGLGYDALAARNPRLVYASISGYGQTGPWASRPGYDAIAQAQSGMMSITGEAGGPPLRPGVATADIGAGMWAAIGILAALHARESTGRGQHVDVSLLDGQLAWLTYVAGGWFASGSAPGPHGSAHPTIVPYQALPTADGHLMIAAGNDKLFQRLTEVLGVPDLAADPRFAGNPDRVRHRDELIPLLEARLARCGSAEWAALLDAAGVPCAPIATVADALSSPQARARNMVVELDHPTAGRLRTVGSPLKLGHTPARFHSAPPLLGQHTDEVLAEAGYTPQETADLHTAGAVR</sequence>
<evidence type="ECO:0000256" key="1">
    <source>
        <dbReference type="ARBA" id="ARBA00022679"/>
    </source>
</evidence>
<dbReference type="EMBL" id="CP115300">
    <property type="protein sequence ID" value="WBO61815.1"/>
    <property type="molecule type" value="Genomic_DNA"/>
</dbReference>
<dbReference type="PANTHER" id="PTHR48207">
    <property type="entry name" value="SUCCINATE--HYDROXYMETHYLGLUTARATE COA-TRANSFERASE"/>
    <property type="match status" value="1"/>
</dbReference>
<keyword evidence="3" id="KW-1185">Reference proteome</keyword>
<organism evidence="2 3">
    <name type="scientific">Streptomyces camelliae</name>
    <dbReference type="NCBI Taxonomy" id="3004093"/>
    <lineage>
        <taxon>Bacteria</taxon>
        <taxon>Bacillati</taxon>
        <taxon>Actinomycetota</taxon>
        <taxon>Actinomycetes</taxon>
        <taxon>Kitasatosporales</taxon>
        <taxon>Streptomycetaceae</taxon>
        <taxon>Streptomyces</taxon>
    </lineage>
</organism>
<gene>
    <name evidence="2" type="ORF">O1G22_02635</name>
</gene>
<accession>A0ABY7NUS2</accession>
<dbReference type="PANTHER" id="PTHR48207:SF3">
    <property type="entry name" value="SUCCINATE--HYDROXYMETHYLGLUTARATE COA-TRANSFERASE"/>
    <property type="match status" value="1"/>
</dbReference>